<organism evidence="4 5">
    <name type="scientific">Pandoraea iniqua</name>
    <dbReference type="NCBI Taxonomy" id="2508288"/>
    <lineage>
        <taxon>Bacteria</taxon>
        <taxon>Pseudomonadati</taxon>
        <taxon>Pseudomonadota</taxon>
        <taxon>Betaproteobacteria</taxon>
        <taxon>Burkholderiales</taxon>
        <taxon>Burkholderiaceae</taxon>
        <taxon>Pandoraea</taxon>
    </lineage>
</organism>
<feature type="domain" description="HTH merR-type" evidence="3">
    <location>
        <begin position="1"/>
        <end position="68"/>
    </location>
</feature>
<dbReference type="PROSITE" id="PS00552">
    <property type="entry name" value="HTH_MERR_1"/>
    <property type="match status" value="1"/>
</dbReference>
<dbReference type="PANTHER" id="PTHR30204:SF92">
    <property type="entry name" value="HTH-TYPE TRANSCRIPTIONAL REGULATOR ZNTR"/>
    <property type="match status" value="1"/>
</dbReference>
<keyword evidence="2" id="KW-0175">Coiled coil</keyword>
<dbReference type="SUPFAM" id="SSF46955">
    <property type="entry name" value="Putative DNA-binding domain"/>
    <property type="match status" value="1"/>
</dbReference>
<dbReference type="RefSeq" id="WP_150682575.1">
    <property type="nucleotide sequence ID" value="NZ_CABPSI010000001.1"/>
</dbReference>
<keyword evidence="1" id="KW-0238">DNA-binding</keyword>
<proteinExistence type="predicted"/>
<protein>
    <submittedName>
        <fullName evidence="4">MerR family transcriptional regulator</fullName>
    </submittedName>
</protein>
<reference evidence="4 5" key="1">
    <citation type="submission" date="2019-08" db="EMBL/GenBank/DDBJ databases">
        <authorList>
            <person name="Peeters C."/>
        </authorList>
    </citation>
    <scope>NUCLEOTIDE SEQUENCE [LARGE SCALE GENOMIC DNA]</scope>
    <source>
        <strain evidence="4 5">LMG 31115</strain>
    </source>
</reference>
<evidence type="ECO:0000313" key="5">
    <source>
        <dbReference type="Proteomes" id="UP000333828"/>
    </source>
</evidence>
<dbReference type="Pfam" id="PF13411">
    <property type="entry name" value="MerR_1"/>
    <property type="match status" value="1"/>
</dbReference>
<feature type="coiled-coil region" evidence="2">
    <location>
        <begin position="76"/>
        <end position="103"/>
    </location>
</feature>
<dbReference type="InterPro" id="IPR009061">
    <property type="entry name" value="DNA-bd_dom_put_sf"/>
</dbReference>
<dbReference type="CDD" id="cd01282">
    <property type="entry name" value="HTH_MerR-like_sg3"/>
    <property type="match status" value="1"/>
</dbReference>
<dbReference type="Gene3D" id="1.10.1660.10">
    <property type="match status" value="1"/>
</dbReference>
<dbReference type="PANTHER" id="PTHR30204">
    <property type="entry name" value="REDOX-CYCLING DRUG-SENSING TRANSCRIPTIONAL ACTIVATOR SOXR"/>
    <property type="match status" value="1"/>
</dbReference>
<dbReference type="GO" id="GO:0003700">
    <property type="term" value="F:DNA-binding transcription factor activity"/>
    <property type="evidence" value="ECO:0007669"/>
    <property type="project" value="InterPro"/>
</dbReference>
<keyword evidence="5" id="KW-1185">Reference proteome</keyword>
<dbReference type="GO" id="GO:0003677">
    <property type="term" value="F:DNA binding"/>
    <property type="evidence" value="ECO:0007669"/>
    <property type="project" value="UniProtKB-KW"/>
</dbReference>
<dbReference type="InterPro" id="IPR047057">
    <property type="entry name" value="MerR_fam"/>
</dbReference>
<dbReference type="AlphaFoldDB" id="A0A5E4RRF2"/>
<evidence type="ECO:0000313" key="4">
    <source>
        <dbReference type="EMBL" id="VVD64629.1"/>
    </source>
</evidence>
<dbReference type="SMART" id="SM00422">
    <property type="entry name" value="HTH_MERR"/>
    <property type="match status" value="1"/>
</dbReference>
<dbReference type="EMBL" id="CABPSI010000001">
    <property type="protein sequence ID" value="VVD64629.1"/>
    <property type="molecule type" value="Genomic_DNA"/>
</dbReference>
<evidence type="ECO:0000256" key="1">
    <source>
        <dbReference type="ARBA" id="ARBA00023125"/>
    </source>
</evidence>
<gene>
    <name evidence="4" type="ORF">PIN31115_00271</name>
</gene>
<dbReference type="PROSITE" id="PS50937">
    <property type="entry name" value="HTH_MERR_2"/>
    <property type="match status" value="1"/>
</dbReference>
<dbReference type="PRINTS" id="PR00040">
    <property type="entry name" value="HTHMERR"/>
</dbReference>
<accession>A0A5E4RRF2</accession>
<dbReference type="Proteomes" id="UP000333828">
    <property type="component" value="Unassembled WGS sequence"/>
</dbReference>
<name>A0A5E4RRF2_9BURK</name>
<dbReference type="InterPro" id="IPR000551">
    <property type="entry name" value="MerR-type_HTH_dom"/>
</dbReference>
<evidence type="ECO:0000256" key="2">
    <source>
        <dbReference type="SAM" id="Coils"/>
    </source>
</evidence>
<sequence>MRIGELAHRAGVSERMLRYYEQEGLLRPARTGAGYRDYDEDDAQVAQRIRMLSAAGLKIDTIRVLLPCMRGDQPVFERCDDIVDALSQEVEKLDRKLDELTQSRRLVARYLADLKATVPRR</sequence>
<evidence type="ECO:0000259" key="3">
    <source>
        <dbReference type="PROSITE" id="PS50937"/>
    </source>
</evidence>